<evidence type="ECO:0000256" key="3">
    <source>
        <dbReference type="ARBA" id="ARBA00022960"/>
    </source>
</evidence>
<comment type="caution">
    <text evidence="8">The sequence shown here is derived from an EMBL/GenBank/DDBJ whole genome shotgun (WGS) entry which is preliminary data.</text>
</comment>
<dbReference type="NCBIfam" id="TIGR00067">
    <property type="entry name" value="glut_race"/>
    <property type="match status" value="1"/>
</dbReference>
<dbReference type="GO" id="GO:0008881">
    <property type="term" value="F:glutamate racemase activity"/>
    <property type="evidence" value="ECO:0007669"/>
    <property type="project" value="UniProtKB-UniRule"/>
</dbReference>
<evidence type="ECO:0000313" key="8">
    <source>
        <dbReference type="EMBL" id="KPJ49035.1"/>
    </source>
</evidence>
<keyword evidence="4 7" id="KW-0573">Peptidoglycan synthesis</keyword>
<comment type="pathway">
    <text evidence="7">Cell wall biogenesis; peptidoglycan biosynthesis.</text>
</comment>
<feature type="active site" description="Proton donor/acceptor" evidence="7">
    <location>
        <position position="72"/>
    </location>
</feature>
<protein>
    <recommendedName>
        <fullName evidence="2 7">Glutamate racemase</fullName>
        <ecNumber evidence="2 7">5.1.1.3</ecNumber>
    </recommendedName>
</protein>
<feature type="binding site" evidence="7">
    <location>
        <begin position="41"/>
        <end position="42"/>
    </location>
    <ligand>
        <name>substrate</name>
    </ligand>
</feature>
<dbReference type="HAMAP" id="MF_00258">
    <property type="entry name" value="Glu_racemase"/>
    <property type="match status" value="1"/>
</dbReference>
<proteinExistence type="inferred from homology"/>
<evidence type="ECO:0000256" key="2">
    <source>
        <dbReference type="ARBA" id="ARBA00013090"/>
    </source>
</evidence>
<dbReference type="GO" id="GO:0008360">
    <property type="term" value="P:regulation of cell shape"/>
    <property type="evidence" value="ECO:0007669"/>
    <property type="project" value="UniProtKB-KW"/>
</dbReference>
<evidence type="ECO:0000256" key="5">
    <source>
        <dbReference type="ARBA" id="ARBA00023235"/>
    </source>
</evidence>
<feature type="binding site" evidence="7">
    <location>
        <begin position="9"/>
        <end position="10"/>
    </location>
    <ligand>
        <name>substrate</name>
    </ligand>
</feature>
<dbReference type="InterPro" id="IPR015942">
    <property type="entry name" value="Asp/Glu/hydantoin_racemase"/>
</dbReference>
<dbReference type="PATRIC" id="fig|1703771.3.peg.631"/>
<dbReference type="GO" id="GO:0071555">
    <property type="term" value="P:cell wall organization"/>
    <property type="evidence" value="ECO:0007669"/>
    <property type="project" value="UniProtKB-KW"/>
</dbReference>
<evidence type="ECO:0000256" key="6">
    <source>
        <dbReference type="ARBA" id="ARBA00023316"/>
    </source>
</evidence>
<feature type="active site" description="Proton donor/acceptor" evidence="7">
    <location>
        <position position="183"/>
    </location>
</feature>
<dbReference type="SUPFAM" id="SSF53681">
    <property type="entry name" value="Aspartate/glutamate racemase"/>
    <property type="match status" value="2"/>
</dbReference>
<accession>A0A0S7WFZ5</accession>
<evidence type="ECO:0000256" key="4">
    <source>
        <dbReference type="ARBA" id="ARBA00022984"/>
    </source>
</evidence>
<keyword evidence="3 7" id="KW-0133">Cell shape</keyword>
<dbReference type="InterPro" id="IPR033134">
    <property type="entry name" value="Asp/Glu_racemase_AS_2"/>
</dbReference>
<reference evidence="8 9" key="1">
    <citation type="journal article" date="2015" name="Microbiome">
        <title>Genomic resolution of linkages in carbon, nitrogen, and sulfur cycling among widespread estuary sediment bacteria.</title>
        <authorList>
            <person name="Baker B.J."/>
            <person name="Lazar C.S."/>
            <person name="Teske A.P."/>
            <person name="Dick G.J."/>
        </authorList>
    </citation>
    <scope>NUCLEOTIDE SEQUENCE [LARGE SCALE GENOMIC DNA]</scope>
    <source>
        <strain evidence="8">DG_26</strain>
    </source>
</reference>
<comment type="function">
    <text evidence="7">Provides the (R)-glutamate required for cell wall biosynthesis.</text>
</comment>
<evidence type="ECO:0000256" key="7">
    <source>
        <dbReference type="HAMAP-Rule" id="MF_00258"/>
    </source>
</evidence>
<evidence type="ECO:0000313" key="9">
    <source>
        <dbReference type="Proteomes" id="UP000051124"/>
    </source>
</evidence>
<dbReference type="Gene3D" id="3.40.50.1860">
    <property type="match status" value="2"/>
</dbReference>
<dbReference type="Proteomes" id="UP000051124">
    <property type="component" value="Unassembled WGS sequence"/>
</dbReference>
<dbReference type="Pfam" id="PF01177">
    <property type="entry name" value="Asp_Glu_race"/>
    <property type="match status" value="1"/>
</dbReference>
<comment type="similarity">
    <text evidence="7">Belongs to the aspartate/glutamate racemases family.</text>
</comment>
<evidence type="ECO:0000256" key="1">
    <source>
        <dbReference type="ARBA" id="ARBA00001602"/>
    </source>
</evidence>
<dbReference type="EC" id="5.1.1.3" evidence="2 7"/>
<dbReference type="PROSITE" id="PS00924">
    <property type="entry name" value="ASP_GLU_RACEMASE_2"/>
    <property type="match status" value="1"/>
</dbReference>
<dbReference type="InterPro" id="IPR001920">
    <property type="entry name" value="Asp/Glu_race"/>
</dbReference>
<feature type="binding site" evidence="7">
    <location>
        <begin position="73"/>
        <end position="74"/>
    </location>
    <ligand>
        <name>substrate</name>
    </ligand>
</feature>
<feature type="binding site" evidence="7">
    <location>
        <begin position="184"/>
        <end position="185"/>
    </location>
    <ligand>
        <name>substrate</name>
    </ligand>
</feature>
<comment type="catalytic activity">
    <reaction evidence="1 7">
        <text>L-glutamate = D-glutamate</text>
        <dbReference type="Rhea" id="RHEA:12813"/>
        <dbReference type="ChEBI" id="CHEBI:29985"/>
        <dbReference type="ChEBI" id="CHEBI:29986"/>
        <dbReference type="EC" id="5.1.1.3"/>
    </reaction>
</comment>
<organism evidence="8 9">
    <name type="scientific">candidate division TA06 bacterium DG_26</name>
    <dbReference type="NCBI Taxonomy" id="1703771"/>
    <lineage>
        <taxon>Bacteria</taxon>
        <taxon>Bacteria division TA06</taxon>
    </lineage>
</organism>
<gene>
    <name evidence="7" type="primary">murI</name>
    <name evidence="8" type="ORF">AMJ40_06415</name>
</gene>
<dbReference type="GO" id="GO:0009252">
    <property type="term" value="P:peptidoglycan biosynthetic process"/>
    <property type="evidence" value="ECO:0007669"/>
    <property type="project" value="UniProtKB-UniRule"/>
</dbReference>
<dbReference type="EMBL" id="LIZT01000078">
    <property type="protein sequence ID" value="KPJ49035.1"/>
    <property type="molecule type" value="Genomic_DNA"/>
</dbReference>
<dbReference type="UniPathway" id="UPA00219"/>
<keyword evidence="6 7" id="KW-0961">Cell wall biogenesis/degradation</keyword>
<dbReference type="PANTHER" id="PTHR21198:SF2">
    <property type="entry name" value="GLUTAMATE RACEMASE"/>
    <property type="match status" value="1"/>
</dbReference>
<dbReference type="FunFam" id="3.40.50.1860:FF:000001">
    <property type="entry name" value="Glutamate racemase"/>
    <property type="match status" value="1"/>
</dbReference>
<name>A0A0S7WFZ5_UNCT6</name>
<dbReference type="AlphaFoldDB" id="A0A0S7WFZ5"/>
<dbReference type="PANTHER" id="PTHR21198">
    <property type="entry name" value="GLUTAMATE RACEMASE"/>
    <property type="match status" value="1"/>
</dbReference>
<keyword evidence="5 7" id="KW-0413">Isomerase</keyword>
<dbReference type="InterPro" id="IPR004391">
    <property type="entry name" value="Glu_race"/>
</dbReference>
<sequence>MNKPIGVFDSGVGGLTVAREILRHLPGETIVYFGDTARVPYGTKSKEAIRRFALEDARFLISKDVKMIVAACNSVSSNALSCLKEEFVIPIIGVIEPGARAACEATRNNKIGVIGTSATIESGAYEEAIHRAKQNVDVISAACPLFVPLVEEGWLDEKITVDIAKEYLVPLLEKGIDTLLLGCTHYPLLERSIGTVTGSEVVLVDSAETTAKEVAEQLRRGEPAENGHGDRAHQFFLSDIPRNFAEIGKRFLGREIEPLHRVDLVEHTPA</sequence>